<feature type="transmembrane region" description="Helical" evidence="1">
    <location>
        <begin position="319"/>
        <end position="345"/>
    </location>
</feature>
<dbReference type="Gene3D" id="3.90.550.10">
    <property type="entry name" value="Spore Coat Polysaccharide Biosynthesis Protein SpsA, Chain A"/>
    <property type="match status" value="1"/>
</dbReference>
<protein>
    <recommendedName>
        <fullName evidence="2">Glycosyltransferase 2-like domain-containing protein</fullName>
    </recommendedName>
</protein>
<evidence type="ECO:0000256" key="1">
    <source>
        <dbReference type="SAM" id="Phobius"/>
    </source>
</evidence>
<evidence type="ECO:0000313" key="4">
    <source>
        <dbReference type="Proteomes" id="UP000177324"/>
    </source>
</evidence>
<gene>
    <name evidence="3" type="ORF">A2784_00665</name>
</gene>
<sequence length="662" mass="75607">MIDLTISIISYNTKDLLSRCLASIFKFTRKLNFEVIVTDNASSDDSAAMVKREFPQVKLIRNRINRWYTGATNQALKLARGRYFLILNSDIFLNTNAFKTMIAYLDRHPRVGAIESLQIYEHGRIAPTGSRHNTPLTDFFELTWLGRKLANQKLLNRFRMVRKNRRHTWPAEVICDAAFMTGTDLVKKIGGYDEKLKLYYTENDLCRRIQNQGLTTVHLGQAAVKHTVSASTAKVDWKTISGIYAADVFHYYRKWHGPLPAALLFLSLKLNHLWPFASIFILAAILRVWRLAELMPFIGDFGHDYLAARDLLTTGKIPLLGIASSVPWLYQGSLWIYLTAAALFLGNFHPVAPAILTVILSLITLWAITEVAWKYWGKLAAIASGLIFATSPLTVLHARTPWHTSPIPLAAIGYFYFLLKRSSFWAAFFFSVLFQFELSNAPLVLLLLFTRINKYSLIGLLIPLMPKVIYDLTHNFSQLGGFILWIGYRIAAFFGYRGAHTVSPQRLVTTTQIIFDYLTKFFSWGHWLPAILLLGFIVLTLRKTKTTVELLTVYWLLITFVSFYIHGTPSEAYFPVLFPILALTVGWGIGHAKFLLVPLIALSVFNSWWLFNHRFGNSGLTLSERLIIADTPEALIRIGPGSEHVTFLDNYYYLIWWKNRQP</sequence>
<feature type="transmembrane region" description="Helical" evidence="1">
    <location>
        <begin position="548"/>
        <end position="566"/>
    </location>
</feature>
<feature type="transmembrane region" description="Helical" evidence="1">
    <location>
        <begin position="375"/>
        <end position="396"/>
    </location>
</feature>
<dbReference type="SUPFAM" id="SSF53448">
    <property type="entry name" value="Nucleotide-diphospho-sugar transferases"/>
    <property type="match status" value="1"/>
</dbReference>
<comment type="caution">
    <text evidence="3">The sequence shown here is derived from an EMBL/GenBank/DDBJ whole genome shotgun (WGS) entry which is preliminary data.</text>
</comment>
<dbReference type="STRING" id="1797589.A2784_00665"/>
<dbReference type="CDD" id="cd04186">
    <property type="entry name" value="GT_2_like_c"/>
    <property type="match status" value="1"/>
</dbReference>
<reference evidence="3 4" key="1">
    <citation type="journal article" date="2016" name="Nat. Commun.">
        <title>Thousands of microbial genomes shed light on interconnected biogeochemical processes in an aquifer system.</title>
        <authorList>
            <person name="Anantharaman K."/>
            <person name="Brown C.T."/>
            <person name="Hug L.A."/>
            <person name="Sharon I."/>
            <person name="Castelle C.J."/>
            <person name="Probst A.J."/>
            <person name="Thomas B.C."/>
            <person name="Singh A."/>
            <person name="Wilkins M.J."/>
            <person name="Karaoz U."/>
            <person name="Brodie E.L."/>
            <person name="Williams K.H."/>
            <person name="Hubbard S.S."/>
            <person name="Banfield J.F."/>
        </authorList>
    </citation>
    <scope>NUCLEOTIDE SEQUENCE [LARGE SCALE GENOMIC DNA]</scope>
</reference>
<keyword evidence="1" id="KW-0472">Membrane</keyword>
<accession>A0A1G1VQD7</accession>
<feature type="transmembrane region" description="Helical" evidence="1">
    <location>
        <begin position="594"/>
        <end position="611"/>
    </location>
</feature>
<name>A0A1G1VQD7_9BACT</name>
<feature type="transmembrane region" description="Helical" evidence="1">
    <location>
        <begin position="479"/>
        <end position="496"/>
    </location>
</feature>
<dbReference type="InterPro" id="IPR001173">
    <property type="entry name" value="Glyco_trans_2-like"/>
</dbReference>
<feature type="transmembrane region" description="Helical" evidence="1">
    <location>
        <begin position="272"/>
        <end position="289"/>
    </location>
</feature>
<dbReference type="PANTHER" id="PTHR43179">
    <property type="entry name" value="RHAMNOSYLTRANSFERASE WBBL"/>
    <property type="match status" value="1"/>
</dbReference>
<feature type="transmembrane region" description="Helical" evidence="1">
    <location>
        <begin position="524"/>
        <end position="541"/>
    </location>
</feature>
<feature type="transmembrane region" description="Helical" evidence="1">
    <location>
        <begin position="572"/>
        <end position="589"/>
    </location>
</feature>
<dbReference type="Proteomes" id="UP000177324">
    <property type="component" value="Unassembled WGS sequence"/>
</dbReference>
<keyword evidence="1" id="KW-1133">Transmembrane helix</keyword>
<proteinExistence type="predicted"/>
<dbReference type="Pfam" id="PF00535">
    <property type="entry name" value="Glycos_transf_2"/>
    <property type="match status" value="1"/>
</dbReference>
<feature type="domain" description="Glycosyltransferase 2-like" evidence="2">
    <location>
        <begin position="6"/>
        <end position="132"/>
    </location>
</feature>
<dbReference type="EMBL" id="MHCH01000018">
    <property type="protein sequence ID" value="OGY17605.1"/>
    <property type="molecule type" value="Genomic_DNA"/>
</dbReference>
<dbReference type="PANTHER" id="PTHR43179:SF7">
    <property type="entry name" value="RHAMNOSYLTRANSFERASE WBBL"/>
    <property type="match status" value="1"/>
</dbReference>
<dbReference type="AlphaFoldDB" id="A0A1G1VQD7"/>
<feature type="transmembrane region" description="Helical" evidence="1">
    <location>
        <begin position="351"/>
        <end position="368"/>
    </location>
</feature>
<evidence type="ECO:0000313" key="3">
    <source>
        <dbReference type="EMBL" id="OGY17605.1"/>
    </source>
</evidence>
<organism evidence="3 4">
    <name type="scientific">Candidatus Chisholmbacteria bacterium RIFCSPHIGHO2_01_FULL_48_12</name>
    <dbReference type="NCBI Taxonomy" id="1797589"/>
    <lineage>
        <taxon>Bacteria</taxon>
        <taxon>Candidatus Chisholmiibacteriota</taxon>
    </lineage>
</organism>
<dbReference type="InterPro" id="IPR029044">
    <property type="entry name" value="Nucleotide-diphossugar_trans"/>
</dbReference>
<keyword evidence="1" id="KW-0812">Transmembrane</keyword>
<evidence type="ECO:0000259" key="2">
    <source>
        <dbReference type="Pfam" id="PF00535"/>
    </source>
</evidence>